<dbReference type="GO" id="GO:0004565">
    <property type="term" value="F:beta-galactosidase activity"/>
    <property type="evidence" value="ECO:0007669"/>
    <property type="project" value="InterPro"/>
</dbReference>
<organism evidence="1 2">
    <name type="scientific">Caldicellulosiruptor saccharolyticus (strain ATCC 43494 / DSM 8903 / Tp8T 6331)</name>
    <dbReference type="NCBI Taxonomy" id="351627"/>
    <lineage>
        <taxon>Bacteria</taxon>
        <taxon>Bacillati</taxon>
        <taxon>Bacillota</taxon>
        <taxon>Bacillota incertae sedis</taxon>
        <taxon>Caldicellulosiruptorales</taxon>
        <taxon>Caldicellulosiruptoraceae</taxon>
        <taxon>Caldicellulosiruptor</taxon>
    </lineage>
</organism>
<dbReference type="eggNOG" id="COG1874">
    <property type="taxonomic scope" value="Bacteria"/>
</dbReference>
<evidence type="ECO:0008006" key="3">
    <source>
        <dbReference type="Google" id="ProtNLM"/>
    </source>
</evidence>
<dbReference type="STRING" id="351627.Csac_2723"/>
<dbReference type="HOGENOM" id="CLU_392260_0_0_9"/>
<evidence type="ECO:0000313" key="1">
    <source>
        <dbReference type="EMBL" id="ABP68291.1"/>
    </source>
</evidence>
<dbReference type="Proteomes" id="UP000000256">
    <property type="component" value="Chromosome"/>
</dbReference>
<evidence type="ECO:0000313" key="2">
    <source>
        <dbReference type="Proteomes" id="UP000000256"/>
    </source>
</evidence>
<dbReference type="RefSeq" id="WP_011918209.1">
    <property type="nucleotide sequence ID" value="NC_009437.1"/>
</dbReference>
<dbReference type="InterPro" id="IPR017853">
    <property type="entry name" value="GH"/>
</dbReference>
<name>A4XN06_CALS8</name>
<dbReference type="SUPFAM" id="SSF51445">
    <property type="entry name" value="(Trans)glycosidases"/>
    <property type="match status" value="1"/>
</dbReference>
<sequence length="700" mass="81356">MIKCKKSGKPFFNIWFGNFYEPAFSDKKFIENAIEEIKEMGFNSVMLDSKSWADFFDRYAGKSPSQYVEMQEYMMKVIKEKGLSHNFLAIYLNGDNLYPEIRFSPPVLGESIVGIDGKKERWYKYWSCKAHKVMEEHVKGLLKLYSDNHTILEVNEEEKIPLCSMWDPVVAPSFDDEGISRYQNWLKTKYKGNIEVLNQAYNTNFISFEEISPYDYWFELKFKERKLTENDILLLTPAFRIFVDNMLWRLQELKEYFMIMQKRFKEYDSRLFLIPNLSQWNILFNYTENTDEISFGDLWDTAYRGLDPYEIKDFVDICTFTTVPVDPVGETEPYVVSCQANMIRCMNENRDFIVGLFIGRYIYNDIYRYITPAEMIGSIVGSGAKGYFVYGYCGLDDGGLLHKMGENIKASIKVGNQWAAEVIPRLKNRVKSQVAILYPSAMALLEPLSIENNKERRMDFLGWYKSLCDAGYMVDIIHLNQIEKGALDNYKILILPANICYKADRRALAEEKIREWVERGGIIIHGPHDMLVECIFGFKGKPHTKDCVIYKEGIVPVSIRYKYFEGEEIIAAYDSDRKGCIVRNRFGEGFIYSFGFDYGYSYISKKILGIPREKGNREFYPVPYVSDDPFKRIVSFHLKPASESVTGKDIECCLFENGIVIINHSNFPLNVSPFEGQKIFQIKVNDDVLIPHSAVCIITH</sequence>
<reference evidence="1 2" key="1">
    <citation type="journal article" date="2008" name="Appl. Environ. Microbiol.">
        <title>Hydrogenomics of the extremely thermophilic bacterium Caldicellulosiruptor saccharolyticus.</title>
        <authorList>
            <person name="van de Werken H.J."/>
            <person name="Verhaart M.R."/>
            <person name="VanFossen A.L."/>
            <person name="Willquist K."/>
            <person name="Lewis D.L."/>
            <person name="Nichols J.D."/>
            <person name="Goorissen H.P."/>
            <person name="Mongodin E.F."/>
            <person name="Nelson K.E."/>
            <person name="van Niel E.W."/>
            <person name="Stams A.J."/>
            <person name="Ward D.E."/>
            <person name="de Vos W.M."/>
            <person name="van der Oost J."/>
            <person name="Kelly R.M."/>
            <person name="Kengen S.W."/>
        </authorList>
    </citation>
    <scope>NUCLEOTIDE SEQUENCE [LARGE SCALE GENOMIC DNA]</scope>
    <source>
        <strain evidence="2">ATCC 43494 / DSM 8903 / Tp8T 6331</strain>
    </source>
</reference>
<protein>
    <recommendedName>
        <fullName evidence="3">Beta-galactosidase trimerisation domain-containing protein</fullName>
    </recommendedName>
</protein>
<proteinExistence type="predicted"/>
<dbReference type="PANTHER" id="PTHR36447:SF1">
    <property type="entry name" value="BETA-GALACTOSIDASE GANA"/>
    <property type="match status" value="1"/>
</dbReference>
<dbReference type="SUPFAM" id="SSF52317">
    <property type="entry name" value="Class I glutamine amidotransferase-like"/>
    <property type="match status" value="1"/>
</dbReference>
<dbReference type="OrthoDB" id="2011061at2"/>
<dbReference type="InterPro" id="IPR029062">
    <property type="entry name" value="Class_I_gatase-like"/>
</dbReference>
<keyword evidence="2" id="KW-1185">Reference proteome</keyword>
<dbReference type="Gene3D" id="3.20.20.80">
    <property type="entry name" value="Glycosidases"/>
    <property type="match status" value="1"/>
</dbReference>
<accession>A4XN06</accession>
<dbReference type="KEGG" id="csc:Csac_2723"/>
<dbReference type="AlphaFoldDB" id="A4XN06"/>
<dbReference type="InterPro" id="IPR003476">
    <property type="entry name" value="Glyco_hydro_42"/>
</dbReference>
<dbReference type="EMBL" id="CP000679">
    <property type="protein sequence ID" value="ABP68291.1"/>
    <property type="molecule type" value="Genomic_DNA"/>
</dbReference>
<dbReference type="PANTHER" id="PTHR36447">
    <property type="entry name" value="BETA-GALACTOSIDASE GANA"/>
    <property type="match status" value="1"/>
</dbReference>
<dbReference type="GO" id="GO:0005975">
    <property type="term" value="P:carbohydrate metabolic process"/>
    <property type="evidence" value="ECO:0007669"/>
    <property type="project" value="InterPro"/>
</dbReference>
<gene>
    <name evidence="1" type="ordered locus">Csac_2723</name>
</gene>
<dbReference type="Gene3D" id="3.40.50.880">
    <property type="match status" value="1"/>
</dbReference>
<dbReference type="CDD" id="cd03143">
    <property type="entry name" value="A4_beta-galactosidase_middle_domain"/>
    <property type="match status" value="1"/>
</dbReference>